<dbReference type="Gene3D" id="2.20.25.10">
    <property type="match status" value="1"/>
</dbReference>
<reference evidence="2" key="1">
    <citation type="submission" date="2023-11" db="EMBL/GenBank/DDBJ databases">
        <title>Scrofimicrobium hongkongense sp. nov., isolated from a patient with peritonitis.</title>
        <authorList>
            <person name="Lao H.Y."/>
            <person name="Wong A.Y.P."/>
            <person name="Ng T.L."/>
            <person name="Wong R.Y.L."/>
            <person name="Yau M.C.Y."/>
            <person name="Lam J.Y.W."/>
            <person name="Siu G.K.H."/>
        </authorList>
    </citation>
    <scope>NUCLEOTIDE SEQUENCE</scope>
    <source>
        <strain evidence="2">R131</strain>
    </source>
</reference>
<proteinExistence type="inferred from homology"/>
<dbReference type="PANTHER" id="PTHR33797:SF2">
    <property type="entry name" value="ORGANIC HYDROPEROXIDE RESISTANCE PROTEIN-LIKE"/>
    <property type="match status" value="1"/>
</dbReference>
<dbReference type="InterPro" id="IPR015946">
    <property type="entry name" value="KH_dom-like_a/b"/>
</dbReference>
<dbReference type="InterPro" id="IPR036102">
    <property type="entry name" value="OsmC/Ohrsf"/>
</dbReference>
<dbReference type="Gene3D" id="3.30.300.20">
    <property type="match status" value="1"/>
</dbReference>
<name>A0AAU7V7H0_9ACTO</name>
<dbReference type="InterPro" id="IPR003718">
    <property type="entry name" value="OsmC/Ohr_fam"/>
</dbReference>
<dbReference type="EMBL" id="CP138335">
    <property type="protein sequence ID" value="XBW08240.1"/>
    <property type="molecule type" value="Genomic_DNA"/>
</dbReference>
<dbReference type="NCBIfam" id="TIGR03561">
    <property type="entry name" value="organ_hyd_perox"/>
    <property type="match status" value="1"/>
</dbReference>
<dbReference type="GO" id="GO:0006979">
    <property type="term" value="P:response to oxidative stress"/>
    <property type="evidence" value="ECO:0007669"/>
    <property type="project" value="InterPro"/>
</dbReference>
<accession>A0AAU7V7H0</accession>
<comment type="similarity">
    <text evidence="1">Belongs to the OsmC/Ohr family.</text>
</comment>
<dbReference type="SUPFAM" id="SSF82784">
    <property type="entry name" value="OsmC-like"/>
    <property type="match status" value="1"/>
</dbReference>
<dbReference type="KEGG" id="sapp:SAC06_01390"/>
<evidence type="ECO:0000313" key="2">
    <source>
        <dbReference type="EMBL" id="XBW08240.1"/>
    </source>
</evidence>
<evidence type="ECO:0000256" key="1">
    <source>
        <dbReference type="ARBA" id="ARBA00007378"/>
    </source>
</evidence>
<dbReference type="PANTHER" id="PTHR33797">
    <property type="entry name" value="ORGANIC HYDROPEROXIDE RESISTANCE PROTEIN-LIKE"/>
    <property type="match status" value="1"/>
</dbReference>
<dbReference type="RefSeq" id="WP_350258439.1">
    <property type="nucleotide sequence ID" value="NZ_CP138335.1"/>
</dbReference>
<dbReference type="InterPro" id="IPR019953">
    <property type="entry name" value="OHR"/>
</dbReference>
<organism evidence="2">
    <name type="scientific">Scrofimicrobium appendicitidis</name>
    <dbReference type="NCBI Taxonomy" id="3079930"/>
    <lineage>
        <taxon>Bacteria</taxon>
        <taxon>Bacillati</taxon>
        <taxon>Actinomycetota</taxon>
        <taxon>Actinomycetes</taxon>
        <taxon>Actinomycetales</taxon>
        <taxon>Actinomycetaceae</taxon>
        <taxon>Scrofimicrobium</taxon>
    </lineage>
</organism>
<gene>
    <name evidence="2" type="ORF">SAC06_01390</name>
</gene>
<dbReference type="Pfam" id="PF02566">
    <property type="entry name" value="OsmC"/>
    <property type="match status" value="1"/>
</dbReference>
<dbReference type="AlphaFoldDB" id="A0AAU7V7H0"/>
<protein>
    <submittedName>
        <fullName evidence="2">Ohr family peroxiredoxin</fullName>
    </submittedName>
</protein>
<sequence>MTNTPDSVVYQAVAEVTGGRGGHAHSHNPELELDLRVPTEMGGPGGGNNPEQLFAMGYGACFQGALALAAKEVGADVSQSVVRSSVGIGPEGESFALTVKMEVYVPGLELDQVQALANRTHELCPYSKATRGNVPVEVVAVASL</sequence>